<feature type="transmembrane region" description="Helical" evidence="1">
    <location>
        <begin position="57"/>
        <end position="79"/>
    </location>
</feature>
<reference evidence="2 3" key="1">
    <citation type="journal article" date="2015" name="Genome Announc.">
        <title>Expanding the biotechnology potential of lactobacilli through comparative genomics of 213 strains and associated genera.</title>
        <authorList>
            <person name="Sun Z."/>
            <person name="Harris H.M."/>
            <person name="McCann A."/>
            <person name="Guo C."/>
            <person name="Argimon S."/>
            <person name="Zhang W."/>
            <person name="Yang X."/>
            <person name="Jeffery I.B."/>
            <person name="Cooney J.C."/>
            <person name="Kagawa T.F."/>
            <person name="Liu W."/>
            <person name="Song Y."/>
            <person name="Salvetti E."/>
            <person name="Wrobel A."/>
            <person name="Rasinkangas P."/>
            <person name="Parkhill J."/>
            <person name="Rea M.C."/>
            <person name="O'Sullivan O."/>
            <person name="Ritari J."/>
            <person name="Douillard F.P."/>
            <person name="Paul Ross R."/>
            <person name="Yang R."/>
            <person name="Briner A.E."/>
            <person name="Felis G.E."/>
            <person name="de Vos W.M."/>
            <person name="Barrangou R."/>
            <person name="Klaenhammer T.R."/>
            <person name="Caufield P.W."/>
            <person name="Cui Y."/>
            <person name="Zhang H."/>
            <person name="O'Toole P.W."/>
        </authorList>
    </citation>
    <scope>NUCLEOTIDE SEQUENCE [LARGE SCALE GENOMIC DNA]</scope>
    <source>
        <strain evidence="2 3">DSM 22697</strain>
    </source>
</reference>
<feature type="transmembrane region" description="Helical" evidence="1">
    <location>
        <begin position="136"/>
        <end position="154"/>
    </location>
</feature>
<feature type="transmembrane region" description="Helical" evidence="1">
    <location>
        <begin position="100"/>
        <end position="124"/>
    </location>
</feature>
<feature type="transmembrane region" description="Helical" evidence="1">
    <location>
        <begin position="27"/>
        <end position="51"/>
    </location>
</feature>
<evidence type="ECO:0000256" key="1">
    <source>
        <dbReference type="SAM" id="Phobius"/>
    </source>
</evidence>
<evidence type="ECO:0000313" key="3">
    <source>
        <dbReference type="Proteomes" id="UP000050865"/>
    </source>
</evidence>
<organism evidence="2 3">
    <name type="scientific">Lacticaseibacillus camelliae DSM 22697 = JCM 13995</name>
    <dbReference type="NCBI Taxonomy" id="1423730"/>
    <lineage>
        <taxon>Bacteria</taxon>
        <taxon>Bacillati</taxon>
        <taxon>Bacillota</taxon>
        <taxon>Bacilli</taxon>
        <taxon>Lactobacillales</taxon>
        <taxon>Lactobacillaceae</taxon>
        <taxon>Lacticaseibacillus</taxon>
    </lineage>
</organism>
<dbReference type="STRING" id="1423730.FC75_GL002135"/>
<comment type="caution">
    <text evidence="2">The sequence shown here is derived from an EMBL/GenBank/DDBJ whole genome shotgun (WGS) entry which is preliminary data.</text>
</comment>
<dbReference type="Proteomes" id="UP000050865">
    <property type="component" value="Unassembled WGS sequence"/>
</dbReference>
<sequence length="160" mass="17616">MAKTWLDQLLIKAWGISVDYDAWTQRLVWRVLSGALMLLLPAELMVMAAYALTAARWLISANFLALELLVLIIGGIFEIDGLHARPQPHLSRPAILLRGLIGLLWQTALIVLVALVNGVVFGFIRVDRLSAAPWDMIGAVIMGAAVATLTRIWTQYQEAG</sequence>
<gene>
    <name evidence="2" type="ORF">FC75_GL002135</name>
</gene>
<dbReference type="PATRIC" id="fig|1423730.4.peg.2218"/>
<accession>A0A0R2F8I0</accession>
<dbReference type="EMBL" id="AYZJ01000042">
    <property type="protein sequence ID" value="KRN21674.1"/>
    <property type="molecule type" value="Genomic_DNA"/>
</dbReference>
<evidence type="ECO:0000313" key="2">
    <source>
        <dbReference type="EMBL" id="KRN21674.1"/>
    </source>
</evidence>
<keyword evidence="1" id="KW-0812">Transmembrane</keyword>
<name>A0A0R2F8I0_9LACO</name>
<keyword evidence="1" id="KW-1133">Transmembrane helix</keyword>
<protein>
    <submittedName>
        <fullName evidence="2">Uncharacterized protein</fullName>
    </submittedName>
</protein>
<proteinExistence type="predicted"/>
<dbReference type="RefSeq" id="WP_056989614.1">
    <property type="nucleotide sequence ID" value="NZ_AYZJ01000042.1"/>
</dbReference>
<dbReference type="AlphaFoldDB" id="A0A0R2F8I0"/>
<keyword evidence="1" id="KW-0472">Membrane</keyword>
<keyword evidence="3" id="KW-1185">Reference proteome</keyword>